<gene>
    <name evidence="1" type="ORF">PMAYCL1PPCAC_22757</name>
</gene>
<accession>A0AAN5CXW7</accession>
<reference evidence="2" key="1">
    <citation type="submission" date="2022-10" db="EMBL/GenBank/DDBJ databases">
        <title>Genome assembly of Pristionchus species.</title>
        <authorList>
            <person name="Yoshida K."/>
            <person name="Sommer R.J."/>
        </authorList>
    </citation>
    <scope>NUCLEOTIDE SEQUENCE [LARGE SCALE GENOMIC DNA]</scope>
    <source>
        <strain evidence="2">RS5460</strain>
    </source>
</reference>
<name>A0AAN5CXW7_9BILA</name>
<dbReference type="Proteomes" id="UP001328107">
    <property type="component" value="Unassembled WGS sequence"/>
</dbReference>
<keyword evidence="2" id="KW-1185">Reference proteome</keyword>
<feature type="non-terminal residue" evidence="1">
    <location>
        <position position="1"/>
    </location>
</feature>
<dbReference type="EMBL" id="BTRK01000005">
    <property type="protein sequence ID" value="GMR52562.1"/>
    <property type="molecule type" value="Genomic_DNA"/>
</dbReference>
<sequence>DCQKKGGSWNMCYRSCPKHKRSTSEGCCPNNAPECIRCKKSAEETMEVEKGIERCYVGCLYDGFRRDECLNRCVGKRSIED</sequence>
<feature type="non-terminal residue" evidence="1">
    <location>
        <position position="81"/>
    </location>
</feature>
<protein>
    <submittedName>
        <fullName evidence="1">Uncharacterized protein</fullName>
    </submittedName>
</protein>
<proteinExistence type="predicted"/>
<evidence type="ECO:0000313" key="1">
    <source>
        <dbReference type="EMBL" id="GMR52562.1"/>
    </source>
</evidence>
<evidence type="ECO:0000313" key="2">
    <source>
        <dbReference type="Proteomes" id="UP001328107"/>
    </source>
</evidence>
<dbReference type="AlphaFoldDB" id="A0AAN5CXW7"/>
<organism evidence="1 2">
    <name type="scientific">Pristionchus mayeri</name>
    <dbReference type="NCBI Taxonomy" id="1317129"/>
    <lineage>
        <taxon>Eukaryota</taxon>
        <taxon>Metazoa</taxon>
        <taxon>Ecdysozoa</taxon>
        <taxon>Nematoda</taxon>
        <taxon>Chromadorea</taxon>
        <taxon>Rhabditida</taxon>
        <taxon>Rhabditina</taxon>
        <taxon>Diplogasteromorpha</taxon>
        <taxon>Diplogasteroidea</taxon>
        <taxon>Neodiplogasteridae</taxon>
        <taxon>Pristionchus</taxon>
    </lineage>
</organism>
<comment type="caution">
    <text evidence="1">The sequence shown here is derived from an EMBL/GenBank/DDBJ whole genome shotgun (WGS) entry which is preliminary data.</text>
</comment>